<protein>
    <submittedName>
        <fullName evidence="1">Uncharacterized protein</fullName>
    </submittedName>
</protein>
<name>A0A5B7EWE7_PORTR</name>
<organism evidence="1 2">
    <name type="scientific">Portunus trituberculatus</name>
    <name type="common">Swimming crab</name>
    <name type="synonym">Neptunus trituberculatus</name>
    <dbReference type="NCBI Taxonomy" id="210409"/>
    <lineage>
        <taxon>Eukaryota</taxon>
        <taxon>Metazoa</taxon>
        <taxon>Ecdysozoa</taxon>
        <taxon>Arthropoda</taxon>
        <taxon>Crustacea</taxon>
        <taxon>Multicrustacea</taxon>
        <taxon>Malacostraca</taxon>
        <taxon>Eumalacostraca</taxon>
        <taxon>Eucarida</taxon>
        <taxon>Decapoda</taxon>
        <taxon>Pleocyemata</taxon>
        <taxon>Brachyura</taxon>
        <taxon>Eubrachyura</taxon>
        <taxon>Portunoidea</taxon>
        <taxon>Portunidae</taxon>
        <taxon>Portuninae</taxon>
        <taxon>Portunus</taxon>
    </lineage>
</organism>
<evidence type="ECO:0000313" key="2">
    <source>
        <dbReference type="Proteomes" id="UP000324222"/>
    </source>
</evidence>
<accession>A0A5B7EWE7</accession>
<proteinExistence type="predicted"/>
<dbReference type="Proteomes" id="UP000324222">
    <property type="component" value="Unassembled WGS sequence"/>
</dbReference>
<dbReference type="EMBL" id="VSRR010003764">
    <property type="protein sequence ID" value="MPC37368.1"/>
    <property type="molecule type" value="Genomic_DNA"/>
</dbReference>
<sequence>MTRQGKSHEGRRGRSAARVTFRDFGMSLLCGQKCFRIVFSIPAFASTQGTDTAHADVSLCLGSACLGRGEATAAKLVMEEL</sequence>
<keyword evidence="2" id="KW-1185">Reference proteome</keyword>
<evidence type="ECO:0000313" key="1">
    <source>
        <dbReference type="EMBL" id="MPC37368.1"/>
    </source>
</evidence>
<comment type="caution">
    <text evidence="1">The sequence shown here is derived from an EMBL/GenBank/DDBJ whole genome shotgun (WGS) entry which is preliminary data.</text>
</comment>
<dbReference type="AlphaFoldDB" id="A0A5B7EWE7"/>
<gene>
    <name evidence="1" type="ORF">E2C01_030842</name>
</gene>
<reference evidence="1 2" key="1">
    <citation type="submission" date="2019-05" db="EMBL/GenBank/DDBJ databases">
        <title>Another draft genome of Portunus trituberculatus and its Hox gene families provides insights of decapod evolution.</title>
        <authorList>
            <person name="Jeong J.-H."/>
            <person name="Song I."/>
            <person name="Kim S."/>
            <person name="Choi T."/>
            <person name="Kim D."/>
            <person name="Ryu S."/>
            <person name="Kim W."/>
        </authorList>
    </citation>
    <scope>NUCLEOTIDE SEQUENCE [LARGE SCALE GENOMIC DNA]</scope>
    <source>
        <tissue evidence="1">Muscle</tissue>
    </source>
</reference>